<sequence>MTTEISATQTTAAEFTTKKPNVDNIIDESVFVTPSGIVVFDPLLAPSKTFVVGPLRETLTQPDVVPDVTTFLVQPDQIEFESVSL</sequence>
<evidence type="ECO:0000313" key="1">
    <source>
        <dbReference type="EMBL" id="AES77858.1"/>
    </source>
</evidence>
<reference evidence="1 3" key="2">
    <citation type="journal article" date="2014" name="BMC Genomics">
        <title>An improved genome release (version Mt4.0) for the model legume Medicago truncatula.</title>
        <authorList>
            <person name="Tang H."/>
            <person name="Krishnakumar V."/>
            <person name="Bidwell S."/>
            <person name="Rosen B."/>
            <person name="Chan A."/>
            <person name="Zhou S."/>
            <person name="Gentzbittel L."/>
            <person name="Childs K.L."/>
            <person name="Yandell M."/>
            <person name="Gundlach H."/>
            <person name="Mayer K.F."/>
            <person name="Schwartz D.C."/>
            <person name="Town C.D."/>
        </authorList>
    </citation>
    <scope>GENOME REANNOTATION</scope>
    <source>
        <strain evidence="2 3">cv. Jemalong A17</strain>
    </source>
</reference>
<reference evidence="1 3" key="1">
    <citation type="journal article" date="2011" name="Nature">
        <title>The Medicago genome provides insight into the evolution of rhizobial symbioses.</title>
        <authorList>
            <person name="Young N.D."/>
            <person name="Debelle F."/>
            <person name="Oldroyd G.E."/>
            <person name="Geurts R."/>
            <person name="Cannon S.B."/>
            <person name="Udvardi M.K."/>
            <person name="Benedito V.A."/>
            <person name="Mayer K.F."/>
            <person name="Gouzy J."/>
            <person name="Schoof H."/>
            <person name="Van de Peer Y."/>
            <person name="Proost S."/>
            <person name="Cook D.R."/>
            <person name="Meyers B.C."/>
            <person name="Spannagl M."/>
            <person name="Cheung F."/>
            <person name="De Mita S."/>
            <person name="Krishnakumar V."/>
            <person name="Gundlach H."/>
            <person name="Zhou S."/>
            <person name="Mudge J."/>
            <person name="Bharti A.K."/>
            <person name="Murray J.D."/>
            <person name="Naoumkina M.A."/>
            <person name="Rosen B."/>
            <person name="Silverstein K.A."/>
            <person name="Tang H."/>
            <person name="Rombauts S."/>
            <person name="Zhao P.X."/>
            <person name="Zhou P."/>
            <person name="Barbe V."/>
            <person name="Bardou P."/>
            <person name="Bechner M."/>
            <person name="Bellec A."/>
            <person name="Berger A."/>
            <person name="Berges H."/>
            <person name="Bidwell S."/>
            <person name="Bisseling T."/>
            <person name="Choisne N."/>
            <person name="Couloux A."/>
            <person name="Denny R."/>
            <person name="Deshpande S."/>
            <person name="Dai X."/>
            <person name="Doyle J.J."/>
            <person name="Dudez A.M."/>
            <person name="Farmer A.D."/>
            <person name="Fouteau S."/>
            <person name="Franken C."/>
            <person name="Gibelin C."/>
            <person name="Gish J."/>
            <person name="Goldstein S."/>
            <person name="Gonzalez A.J."/>
            <person name="Green P.J."/>
            <person name="Hallab A."/>
            <person name="Hartog M."/>
            <person name="Hua A."/>
            <person name="Humphray S.J."/>
            <person name="Jeong D.H."/>
            <person name="Jing Y."/>
            <person name="Jocker A."/>
            <person name="Kenton S.M."/>
            <person name="Kim D.J."/>
            <person name="Klee K."/>
            <person name="Lai H."/>
            <person name="Lang C."/>
            <person name="Lin S."/>
            <person name="Macmil S.L."/>
            <person name="Magdelenat G."/>
            <person name="Matthews L."/>
            <person name="McCorrison J."/>
            <person name="Monaghan E.L."/>
            <person name="Mun J.H."/>
            <person name="Najar F.Z."/>
            <person name="Nicholson C."/>
            <person name="Noirot C."/>
            <person name="O'Bleness M."/>
            <person name="Paule C.R."/>
            <person name="Poulain J."/>
            <person name="Prion F."/>
            <person name="Qin B."/>
            <person name="Qu C."/>
            <person name="Retzel E.F."/>
            <person name="Riddle C."/>
            <person name="Sallet E."/>
            <person name="Samain S."/>
            <person name="Samson N."/>
            <person name="Sanders I."/>
            <person name="Saurat O."/>
            <person name="Scarpelli C."/>
            <person name="Schiex T."/>
            <person name="Segurens B."/>
            <person name="Severin A.J."/>
            <person name="Sherrier D.J."/>
            <person name="Shi R."/>
            <person name="Sims S."/>
            <person name="Singer S.R."/>
            <person name="Sinharoy S."/>
            <person name="Sterck L."/>
            <person name="Viollet A."/>
            <person name="Wang B.B."/>
            <person name="Wang K."/>
            <person name="Wang M."/>
            <person name="Wang X."/>
            <person name="Warfsmann J."/>
            <person name="Weissenbach J."/>
            <person name="White D.D."/>
            <person name="White J.D."/>
            <person name="Wiley G.B."/>
            <person name="Wincker P."/>
            <person name="Xing Y."/>
            <person name="Yang L."/>
            <person name="Yao Z."/>
            <person name="Ying F."/>
            <person name="Zhai J."/>
            <person name="Zhou L."/>
            <person name="Zuber A."/>
            <person name="Denarie J."/>
            <person name="Dixon R.A."/>
            <person name="May G.D."/>
            <person name="Schwartz D.C."/>
            <person name="Rogers J."/>
            <person name="Quetier F."/>
            <person name="Town C.D."/>
            <person name="Roe B.A."/>
        </authorList>
    </citation>
    <scope>NUCLEOTIDE SEQUENCE [LARGE SCALE GENOMIC DNA]</scope>
    <source>
        <strain evidence="1">A17</strain>
        <strain evidence="2 3">cv. Jemalong A17</strain>
    </source>
</reference>
<accession>G7KSX4</accession>
<dbReference type="HOGENOM" id="CLU_2516081_0_0_1"/>
<proteinExistence type="predicted"/>
<dbReference type="EnsemblPlants" id="AES77858">
    <property type="protein sequence ID" value="AES77858"/>
    <property type="gene ID" value="MTR_7g021120"/>
</dbReference>
<dbReference type="AlphaFoldDB" id="G7KSX4"/>
<dbReference type="Proteomes" id="UP000002051">
    <property type="component" value="Unassembled WGS sequence"/>
</dbReference>
<dbReference type="PaxDb" id="3880-AES77858"/>
<evidence type="ECO:0000313" key="2">
    <source>
        <dbReference type="EnsemblPlants" id="AES77858"/>
    </source>
</evidence>
<keyword evidence="3" id="KW-1185">Reference proteome</keyword>
<name>G7KSX4_MEDTR</name>
<dbReference type="EMBL" id="CM001223">
    <property type="protein sequence ID" value="AES77858.1"/>
    <property type="molecule type" value="Genomic_DNA"/>
</dbReference>
<evidence type="ECO:0000313" key="3">
    <source>
        <dbReference type="Proteomes" id="UP000002051"/>
    </source>
</evidence>
<reference evidence="2" key="3">
    <citation type="submission" date="2015-04" db="UniProtKB">
        <authorList>
            <consortium name="EnsemblPlants"/>
        </authorList>
    </citation>
    <scope>IDENTIFICATION</scope>
    <source>
        <strain evidence="2">cv. Jemalong A17</strain>
    </source>
</reference>
<gene>
    <name evidence="1" type="ordered locus">MTR_7g021120</name>
</gene>
<protein>
    <submittedName>
        <fullName evidence="1 2">Uncharacterized protein</fullName>
    </submittedName>
</protein>
<organism evidence="1 3">
    <name type="scientific">Medicago truncatula</name>
    <name type="common">Barrel medic</name>
    <name type="synonym">Medicago tribuloides</name>
    <dbReference type="NCBI Taxonomy" id="3880"/>
    <lineage>
        <taxon>Eukaryota</taxon>
        <taxon>Viridiplantae</taxon>
        <taxon>Streptophyta</taxon>
        <taxon>Embryophyta</taxon>
        <taxon>Tracheophyta</taxon>
        <taxon>Spermatophyta</taxon>
        <taxon>Magnoliopsida</taxon>
        <taxon>eudicotyledons</taxon>
        <taxon>Gunneridae</taxon>
        <taxon>Pentapetalae</taxon>
        <taxon>rosids</taxon>
        <taxon>fabids</taxon>
        <taxon>Fabales</taxon>
        <taxon>Fabaceae</taxon>
        <taxon>Papilionoideae</taxon>
        <taxon>50 kb inversion clade</taxon>
        <taxon>NPAAA clade</taxon>
        <taxon>Hologalegina</taxon>
        <taxon>IRL clade</taxon>
        <taxon>Trifolieae</taxon>
        <taxon>Medicago</taxon>
    </lineage>
</organism>